<comment type="caution">
    <text evidence="1">The sequence shown here is derived from an EMBL/GenBank/DDBJ whole genome shotgun (WGS) entry which is preliminary data.</text>
</comment>
<sequence>MSDEDTLIDFSEAGTVSRAPTHEDRSVRKNSKGQSKDETRTGGSSGGKQQASTKAKQSKETQVKTDGKRKRDGGSANDTTGAPGASTKETDGVYHASDQEESPEKDDDENSKPKRKKSPVTEKRAKAPNIDRNLMSLNEARLAAVQTAHFKNRDNLEFQRALVQLVGDIHRTLLGASSKEYRESGCLKDLNSALSIIARFGTNKDIGQELELALEMAAGPDMLNRHNSHRSRRPNAN</sequence>
<dbReference type="Proteomes" id="UP001241377">
    <property type="component" value="Unassembled WGS sequence"/>
</dbReference>
<name>A0ACC2V8X2_9TREE</name>
<evidence type="ECO:0000313" key="2">
    <source>
        <dbReference type="Proteomes" id="UP001241377"/>
    </source>
</evidence>
<accession>A0ACC2V8X2</accession>
<reference evidence="1" key="1">
    <citation type="submission" date="2023-04" db="EMBL/GenBank/DDBJ databases">
        <title>Draft Genome sequencing of Naganishia species isolated from polar environments using Oxford Nanopore Technology.</title>
        <authorList>
            <person name="Leo P."/>
            <person name="Venkateswaran K."/>
        </authorList>
    </citation>
    <scope>NUCLEOTIDE SEQUENCE</scope>
    <source>
        <strain evidence="1">MNA-CCFEE 5261</strain>
    </source>
</reference>
<keyword evidence="2" id="KW-1185">Reference proteome</keyword>
<protein>
    <submittedName>
        <fullName evidence="1">Uncharacterized protein</fullName>
    </submittedName>
</protein>
<gene>
    <name evidence="1" type="ORF">QFC19_007449</name>
</gene>
<organism evidence="1 2">
    <name type="scientific">Naganishia cerealis</name>
    <dbReference type="NCBI Taxonomy" id="610337"/>
    <lineage>
        <taxon>Eukaryota</taxon>
        <taxon>Fungi</taxon>
        <taxon>Dikarya</taxon>
        <taxon>Basidiomycota</taxon>
        <taxon>Agaricomycotina</taxon>
        <taxon>Tremellomycetes</taxon>
        <taxon>Filobasidiales</taxon>
        <taxon>Filobasidiaceae</taxon>
        <taxon>Naganishia</taxon>
    </lineage>
</organism>
<dbReference type="EMBL" id="JASBWR010000099">
    <property type="protein sequence ID" value="KAJ9095737.1"/>
    <property type="molecule type" value="Genomic_DNA"/>
</dbReference>
<proteinExistence type="predicted"/>
<evidence type="ECO:0000313" key="1">
    <source>
        <dbReference type="EMBL" id="KAJ9095737.1"/>
    </source>
</evidence>